<dbReference type="SUPFAM" id="SSF55729">
    <property type="entry name" value="Acyl-CoA N-acyltransferases (Nat)"/>
    <property type="match status" value="1"/>
</dbReference>
<accession>A0ABR8E1P4</accession>
<name>A0ABR8E1P4_9NOSO</name>
<dbReference type="CDD" id="cd04301">
    <property type="entry name" value="NAT_SF"/>
    <property type="match status" value="1"/>
</dbReference>
<dbReference type="Proteomes" id="UP000623440">
    <property type="component" value="Unassembled WGS sequence"/>
</dbReference>
<dbReference type="RefSeq" id="WP_190946235.1">
    <property type="nucleotide sequence ID" value="NZ_JACJSI010000271.1"/>
</dbReference>
<keyword evidence="3" id="KW-1185">Reference proteome</keyword>
<feature type="domain" description="N-acetyltransferase" evidence="1">
    <location>
        <begin position="14"/>
        <end position="177"/>
    </location>
</feature>
<dbReference type="PROSITE" id="PS51186">
    <property type="entry name" value="GNAT"/>
    <property type="match status" value="1"/>
</dbReference>
<evidence type="ECO:0000313" key="2">
    <source>
        <dbReference type="EMBL" id="MBD2535403.1"/>
    </source>
</evidence>
<sequence length="180" mass="20259">MNNSASFALNRPGYSAKLLKPEDAAVLQSLYEQCTEFALLTDGQLPSPMAARDEFDAVPDGKTTQDKYIFGLFNPQNDLLGMIESIRHYPDNQTWWLGLMMLSPEQRGQGLGSEFYQAFENWVSAQGVKQVSLSVVEANELGLQFWKSLGFKVIRKTEPRQFGNKTHAVYVMSRPVETTV</sequence>
<proteinExistence type="predicted"/>
<dbReference type="InterPro" id="IPR000182">
    <property type="entry name" value="GNAT_dom"/>
</dbReference>
<dbReference type="Gene3D" id="3.40.630.30">
    <property type="match status" value="1"/>
</dbReference>
<comment type="caution">
    <text evidence="2">The sequence shown here is derived from an EMBL/GenBank/DDBJ whole genome shotgun (WGS) entry which is preliminary data.</text>
</comment>
<reference evidence="2 3" key="1">
    <citation type="journal article" date="2020" name="ISME J.">
        <title>Comparative genomics reveals insights into cyanobacterial evolution and habitat adaptation.</title>
        <authorList>
            <person name="Chen M.Y."/>
            <person name="Teng W.K."/>
            <person name="Zhao L."/>
            <person name="Hu C.X."/>
            <person name="Zhou Y.K."/>
            <person name="Han B.P."/>
            <person name="Song L.R."/>
            <person name="Shu W.S."/>
        </authorList>
    </citation>
    <scope>NUCLEOTIDE SEQUENCE [LARGE SCALE GENOMIC DNA]</scope>
    <source>
        <strain evidence="2 3">FACHB-838</strain>
    </source>
</reference>
<dbReference type="EMBL" id="JACJSI010000271">
    <property type="protein sequence ID" value="MBD2535403.1"/>
    <property type="molecule type" value="Genomic_DNA"/>
</dbReference>
<dbReference type="PANTHER" id="PTHR43072:SF60">
    <property type="entry name" value="L-2,4-DIAMINOBUTYRIC ACID ACETYLTRANSFERASE"/>
    <property type="match status" value="1"/>
</dbReference>
<evidence type="ECO:0000313" key="3">
    <source>
        <dbReference type="Proteomes" id="UP000623440"/>
    </source>
</evidence>
<protein>
    <submittedName>
        <fullName evidence="2">GNAT family N-acetyltransferase</fullName>
    </submittedName>
</protein>
<organism evidence="2 3">
    <name type="scientific">Nostoc flagelliforme FACHB-838</name>
    <dbReference type="NCBI Taxonomy" id="2692904"/>
    <lineage>
        <taxon>Bacteria</taxon>
        <taxon>Bacillati</taxon>
        <taxon>Cyanobacteriota</taxon>
        <taxon>Cyanophyceae</taxon>
        <taxon>Nostocales</taxon>
        <taxon>Nostocaceae</taxon>
        <taxon>Nostoc</taxon>
    </lineage>
</organism>
<gene>
    <name evidence="2" type="ORF">H6G97_40820</name>
</gene>
<dbReference type="InterPro" id="IPR016181">
    <property type="entry name" value="Acyl_CoA_acyltransferase"/>
</dbReference>
<dbReference type="Pfam" id="PF00583">
    <property type="entry name" value="Acetyltransf_1"/>
    <property type="match status" value="1"/>
</dbReference>
<dbReference type="PANTHER" id="PTHR43072">
    <property type="entry name" value="N-ACETYLTRANSFERASE"/>
    <property type="match status" value="1"/>
</dbReference>
<evidence type="ECO:0000259" key="1">
    <source>
        <dbReference type="PROSITE" id="PS51186"/>
    </source>
</evidence>